<dbReference type="STRING" id="4829.A0A163JLJ1"/>
<dbReference type="OrthoDB" id="1751210at2759"/>
<sequence>MNNTNRRPIHQFHHDASGWPIPTSQALMDDKQYKYPLRLLSMHPNQGQEGTTFTLTLDYLPSSFTYRIAFNSLMVETRQMQQSTLQNDLTATTTILTATVPSLQTTLCDTPTVPISVCFLNGSGMIEDTCYVATFTYETTVETPSPLQQRKRRYSITDETSSSPAKRVSRQDHSYQPSIPSLSSATFSSYNNMPYPSYTQRHGNPSGQDLPSPFQPGQDSALPTIIESPSHEMQQYYFSQSYSLPSTSLPAPAPAPAAPLPAAPSPVAPSPVAPSPVARAPVAPAQQQRRKSHSQRSGMPILKSTSHQSSTSVATYQPYPGQVDYSNFELVDDLDTMTHQWTMAEQQQGRRLVRFWCKDDPTTGKTRCGCHPITQNDPIATDANHTIVSCIYWPEQDDFYITSVDCIYLLESLLRTHFGVDEKNRIRRNLEGFRPVTVAKGKPTSADFFKRVMGYPHPKPRNIEKDIKAFHWKVLPFAIKKIVTKYAMESAASQRPANDLPSQKYGMLPPSLHSRTTSLGSETTIINLSAAVSGC</sequence>
<feature type="domain" description="DUF7082" evidence="2">
    <location>
        <begin position="327"/>
        <end position="483"/>
    </location>
</feature>
<dbReference type="Proteomes" id="UP000078561">
    <property type="component" value="Unassembled WGS sequence"/>
</dbReference>
<evidence type="ECO:0000259" key="2">
    <source>
        <dbReference type="Pfam" id="PF23305"/>
    </source>
</evidence>
<feature type="region of interest" description="Disordered" evidence="1">
    <location>
        <begin position="142"/>
        <end position="223"/>
    </location>
</feature>
<dbReference type="AlphaFoldDB" id="A0A163JLJ1"/>
<dbReference type="InterPro" id="IPR055509">
    <property type="entry name" value="DUF7082"/>
</dbReference>
<feature type="compositionally biased region" description="Low complexity" evidence="1">
    <location>
        <begin position="275"/>
        <end position="287"/>
    </location>
</feature>
<feature type="compositionally biased region" description="Polar residues" evidence="1">
    <location>
        <begin position="174"/>
        <end position="209"/>
    </location>
</feature>
<feature type="compositionally biased region" description="Pro residues" evidence="1">
    <location>
        <begin position="251"/>
        <end position="274"/>
    </location>
</feature>
<evidence type="ECO:0000313" key="3">
    <source>
        <dbReference type="EMBL" id="SAM00213.1"/>
    </source>
</evidence>
<accession>A0A163JLJ1</accession>
<feature type="region of interest" description="Disordered" evidence="1">
    <location>
        <begin position="248"/>
        <end position="315"/>
    </location>
</feature>
<dbReference type="OMA" id="ANHTIVS"/>
<proteinExistence type="predicted"/>
<dbReference type="EMBL" id="LT553165">
    <property type="protein sequence ID" value="SAM00213.1"/>
    <property type="molecule type" value="Genomic_DNA"/>
</dbReference>
<evidence type="ECO:0000313" key="4">
    <source>
        <dbReference type="Proteomes" id="UP000078561"/>
    </source>
</evidence>
<gene>
    <name evidence="3" type="primary">ABSGL_05890.1 scaffold 7570</name>
</gene>
<dbReference type="GO" id="GO:0005634">
    <property type="term" value="C:nucleus"/>
    <property type="evidence" value="ECO:0007669"/>
    <property type="project" value="TreeGrafter"/>
</dbReference>
<name>A0A163JLJ1_ABSGL</name>
<reference evidence="3" key="1">
    <citation type="submission" date="2016-04" db="EMBL/GenBank/DDBJ databases">
        <authorList>
            <person name="Evans L.H."/>
            <person name="Alamgir A."/>
            <person name="Owens N."/>
            <person name="Weber N.D."/>
            <person name="Virtaneva K."/>
            <person name="Barbian K."/>
            <person name="Babar A."/>
            <person name="Rosenke K."/>
        </authorList>
    </citation>
    <scope>NUCLEOTIDE SEQUENCE [LARGE SCALE GENOMIC DNA]</scope>
    <source>
        <strain evidence="3">CBS 101.48</strain>
    </source>
</reference>
<keyword evidence="4" id="KW-1185">Reference proteome</keyword>
<organism evidence="3">
    <name type="scientific">Absidia glauca</name>
    <name type="common">Pin mould</name>
    <dbReference type="NCBI Taxonomy" id="4829"/>
    <lineage>
        <taxon>Eukaryota</taxon>
        <taxon>Fungi</taxon>
        <taxon>Fungi incertae sedis</taxon>
        <taxon>Mucoromycota</taxon>
        <taxon>Mucoromycotina</taxon>
        <taxon>Mucoromycetes</taxon>
        <taxon>Mucorales</taxon>
        <taxon>Cunninghamellaceae</taxon>
        <taxon>Absidia</taxon>
    </lineage>
</organism>
<feature type="compositionally biased region" description="Polar residues" evidence="1">
    <location>
        <begin position="303"/>
        <end position="315"/>
    </location>
</feature>
<dbReference type="InParanoid" id="A0A163JLJ1"/>
<dbReference type="PANTHER" id="PTHR39463">
    <property type="entry name" value="MEDUSA"/>
    <property type="match status" value="1"/>
</dbReference>
<dbReference type="PANTHER" id="PTHR39463:SF1">
    <property type="entry name" value="MEDUSA"/>
    <property type="match status" value="1"/>
</dbReference>
<protein>
    <recommendedName>
        <fullName evidence="2">DUF7082 domain-containing protein</fullName>
    </recommendedName>
</protein>
<dbReference type="Pfam" id="PF23305">
    <property type="entry name" value="DUF7082"/>
    <property type="match status" value="1"/>
</dbReference>
<evidence type="ECO:0000256" key="1">
    <source>
        <dbReference type="SAM" id="MobiDB-lite"/>
    </source>
</evidence>